<organism evidence="2 3">
    <name type="scientific">Phytophthora rubi</name>
    <dbReference type="NCBI Taxonomy" id="129364"/>
    <lineage>
        <taxon>Eukaryota</taxon>
        <taxon>Sar</taxon>
        <taxon>Stramenopiles</taxon>
        <taxon>Oomycota</taxon>
        <taxon>Peronosporomycetes</taxon>
        <taxon>Peronosporales</taxon>
        <taxon>Peronosporaceae</taxon>
        <taxon>Phytophthora</taxon>
    </lineage>
</organism>
<accession>A0A6A4FUT4</accession>
<evidence type="ECO:0000313" key="3">
    <source>
        <dbReference type="Proteomes" id="UP000434957"/>
    </source>
</evidence>
<keyword evidence="1" id="KW-0732">Signal</keyword>
<dbReference type="AlphaFoldDB" id="A0A6A4FUT4"/>
<dbReference type="EMBL" id="QXFT01000479">
    <property type="protein sequence ID" value="KAE9342801.1"/>
    <property type="molecule type" value="Genomic_DNA"/>
</dbReference>
<evidence type="ECO:0000256" key="1">
    <source>
        <dbReference type="SAM" id="SignalP"/>
    </source>
</evidence>
<sequence>MFMGLSLSSLAAAEVAKAQPDAAAAVCETHEFIVPTIEIEMAIALQTALPPENEGTASVMTAKAIQVPEKLMSGMESLCRLDA</sequence>
<reference evidence="2 3" key="1">
    <citation type="submission" date="2018-08" db="EMBL/GenBank/DDBJ databases">
        <title>Genomic investigation of the strawberry pathogen Phytophthora fragariae indicates pathogenicity is determined by transcriptional variation in three key races.</title>
        <authorList>
            <person name="Adams T.M."/>
            <person name="Armitage A.D."/>
            <person name="Sobczyk M.K."/>
            <person name="Bates H.J."/>
            <person name="Dunwell J.M."/>
            <person name="Nellist C.F."/>
            <person name="Harrison R.J."/>
        </authorList>
    </citation>
    <scope>NUCLEOTIDE SEQUENCE [LARGE SCALE GENOMIC DNA]</scope>
    <source>
        <strain evidence="2 3">SCRP333</strain>
    </source>
</reference>
<protein>
    <submittedName>
        <fullName evidence="2">Uncharacterized protein</fullName>
    </submittedName>
</protein>
<feature type="chain" id="PRO_5025617583" evidence="1">
    <location>
        <begin position="19"/>
        <end position="83"/>
    </location>
</feature>
<proteinExistence type="predicted"/>
<name>A0A6A4FUT4_9STRA</name>
<comment type="caution">
    <text evidence="2">The sequence shown here is derived from an EMBL/GenBank/DDBJ whole genome shotgun (WGS) entry which is preliminary data.</text>
</comment>
<gene>
    <name evidence="2" type="ORF">PR003_g9293</name>
</gene>
<dbReference type="Proteomes" id="UP000434957">
    <property type="component" value="Unassembled WGS sequence"/>
</dbReference>
<keyword evidence="3" id="KW-1185">Reference proteome</keyword>
<evidence type="ECO:0000313" key="2">
    <source>
        <dbReference type="EMBL" id="KAE9342801.1"/>
    </source>
</evidence>
<feature type="signal peptide" evidence="1">
    <location>
        <begin position="1"/>
        <end position="18"/>
    </location>
</feature>